<reference evidence="1" key="2">
    <citation type="submission" date="2014-03" db="EMBL/GenBank/DDBJ databases">
        <title>The whipworm genome and dual-species transcriptomics of an intimate host-pathogen interaction.</title>
        <authorList>
            <person name="Foth B.J."/>
            <person name="Tsai I.J."/>
            <person name="Reid A.J."/>
            <person name="Bancroft A.J."/>
            <person name="Nichol S."/>
            <person name="Tracey A."/>
            <person name="Holroyd N."/>
            <person name="Cotton J.A."/>
            <person name="Stanley E.J."/>
            <person name="Zarowiecki M."/>
            <person name="Liu J.Z."/>
            <person name="Huckvale T."/>
            <person name="Cooper P.J."/>
            <person name="Grencis R.K."/>
            <person name="Berriman M."/>
        </authorList>
    </citation>
    <scope>NUCLEOTIDE SEQUENCE [LARGE SCALE GENOMIC DNA]</scope>
</reference>
<keyword evidence="2" id="KW-1185">Reference proteome</keyword>
<name>A0A077Z3D4_TRITR</name>
<dbReference type="AlphaFoldDB" id="A0A077Z3D4"/>
<organism evidence="1 2">
    <name type="scientific">Trichuris trichiura</name>
    <name type="common">Whipworm</name>
    <name type="synonym">Trichocephalus trichiurus</name>
    <dbReference type="NCBI Taxonomy" id="36087"/>
    <lineage>
        <taxon>Eukaryota</taxon>
        <taxon>Metazoa</taxon>
        <taxon>Ecdysozoa</taxon>
        <taxon>Nematoda</taxon>
        <taxon>Enoplea</taxon>
        <taxon>Dorylaimia</taxon>
        <taxon>Trichinellida</taxon>
        <taxon>Trichuridae</taxon>
        <taxon>Trichuris</taxon>
    </lineage>
</organism>
<sequence length="54" mass="6243">MLWELSKGTQWTFGSAAAWEPCPSLGPQRRRDDCRPRIGANLSKGHFWLAERDR</sequence>
<evidence type="ECO:0000313" key="1">
    <source>
        <dbReference type="EMBL" id="CDW53225.1"/>
    </source>
</evidence>
<reference evidence="1" key="1">
    <citation type="submission" date="2014-01" db="EMBL/GenBank/DDBJ databases">
        <authorList>
            <person name="Aslett M."/>
        </authorList>
    </citation>
    <scope>NUCLEOTIDE SEQUENCE</scope>
</reference>
<gene>
    <name evidence="1" type="ORF">TTRE_0000148901</name>
</gene>
<accession>A0A077Z3D4</accession>
<proteinExistence type="predicted"/>
<dbReference type="Proteomes" id="UP000030665">
    <property type="component" value="Unassembled WGS sequence"/>
</dbReference>
<evidence type="ECO:0000313" key="2">
    <source>
        <dbReference type="Proteomes" id="UP000030665"/>
    </source>
</evidence>
<dbReference type="EMBL" id="HG805845">
    <property type="protein sequence ID" value="CDW53225.1"/>
    <property type="molecule type" value="Genomic_DNA"/>
</dbReference>
<protein>
    <submittedName>
        <fullName evidence="1">Uncharacterized protein</fullName>
    </submittedName>
</protein>